<dbReference type="Proteomes" id="UP000632774">
    <property type="component" value="Unassembled WGS sequence"/>
</dbReference>
<reference evidence="1 2" key="1">
    <citation type="submission" date="2020-10" db="EMBL/GenBank/DDBJ databases">
        <title>Mucilaginibacter mali sp. nov., isolated from rhizosphere soil of apple orchard.</title>
        <authorList>
            <person name="Lee J.-S."/>
            <person name="Kim H.S."/>
            <person name="Kim J.-S."/>
        </authorList>
    </citation>
    <scope>NUCLEOTIDE SEQUENCE [LARGE SCALE GENOMIC DNA]</scope>
    <source>
        <strain evidence="1 2">KCTC 23157</strain>
    </source>
</reference>
<keyword evidence="2" id="KW-1185">Reference proteome</keyword>
<protein>
    <submittedName>
        <fullName evidence="1">Uncharacterized protein</fullName>
    </submittedName>
</protein>
<name>A0ABR9XNN3_9SPHI</name>
<dbReference type="RefSeq" id="WP_194108106.1">
    <property type="nucleotide sequence ID" value="NZ_JADFFM010000002.1"/>
</dbReference>
<comment type="caution">
    <text evidence="1">The sequence shown here is derived from an EMBL/GenBank/DDBJ whole genome shotgun (WGS) entry which is preliminary data.</text>
</comment>
<gene>
    <name evidence="1" type="ORF">IRJ18_20290</name>
</gene>
<proteinExistence type="predicted"/>
<evidence type="ECO:0000313" key="1">
    <source>
        <dbReference type="EMBL" id="MBE9668719.1"/>
    </source>
</evidence>
<accession>A0ABR9XNN3</accession>
<evidence type="ECO:0000313" key="2">
    <source>
        <dbReference type="Proteomes" id="UP000632774"/>
    </source>
</evidence>
<sequence>MANSQAIFILTYLLTLNPITMKSTQAATSAQLPFNKVVKDAYFKLLKDTKKLLATLERHELRCILEREDRSPMGFGTKVHEIISPLLYLSLECEADELTIHFGFELMNGNDSEYSTITSRFVRMLYSYTAKEQTNINIERCVNTDYVIYDCSVLYETVEERMRHHTLKVIPHKPASEKRKAVMAVA</sequence>
<organism evidence="1 2">
    <name type="scientific">Mucilaginibacter boryungensis</name>
    <dbReference type="NCBI Taxonomy" id="768480"/>
    <lineage>
        <taxon>Bacteria</taxon>
        <taxon>Pseudomonadati</taxon>
        <taxon>Bacteroidota</taxon>
        <taxon>Sphingobacteriia</taxon>
        <taxon>Sphingobacteriales</taxon>
        <taxon>Sphingobacteriaceae</taxon>
        <taxon>Mucilaginibacter</taxon>
    </lineage>
</organism>
<dbReference type="EMBL" id="JADFFM010000002">
    <property type="protein sequence ID" value="MBE9668719.1"/>
    <property type="molecule type" value="Genomic_DNA"/>
</dbReference>